<comment type="caution">
    <text evidence="3">The sequence shown here is derived from an EMBL/GenBank/DDBJ whole genome shotgun (WGS) entry which is preliminary data.</text>
</comment>
<evidence type="ECO:0000256" key="1">
    <source>
        <dbReference type="SAM" id="Phobius"/>
    </source>
</evidence>
<evidence type="ECO:0000256" key="2">
    <source>
        <dbReference type="SAM" id="SignalP"/>
    </source>
</evidence>
<gene>
    <name evidence="3" type="ORF">E4Z66_12605</name>
</gene>
<dbReference type="Proteomes" id="UP000306602">
    <property type="component" value="Unassembled WGS sequence"/>
</dbReference>
<sequence length="302" mass="30462">MKKNLLAALAVSSTLMSGTAYAATVDAAVLAAIEYSGANHAVDFDNSTSSATVTVTGAGSEPDFGIGPDSVTATQNTDGTSVIVGGGALAYGEEPGYYLGAALQTITETNTTGATMDYVLDYSLTNMSFYLNGDFGGASFGANPFEILPADVESVGVRFDYNVFVNGTNVFSAGIDAYGGSQTYVLDNAQNASASIFGISNGFGGISGVNVILDDIIGAVAIDGILDGESFTVETSLTAEAIFNGYENVGVFNLGDPTGVNTGVLSAASSTPPVSAVPLPAAGWMLLAGVGGLGALRRKRRG</sequence>
<feature type="chain" id="PRO_5020733805" evidence="2">
    <location>
        <begin position="23"/>
        <end position="302"/>
    </location>
</feature>
<feature type="transmembrane region" description="Helical" evidence="1">
    <location>
        <begin position="277"/>
        <end position="296"/>
    </location>
</feature>
<keyword evidence="1" id="KW-1133">Transmembrane helix</keyword>
<feature type="signal peptide" evidence="2">
    <location>
        <begin position="1"/>
        <end position="22"/>
    </location>
</feature>
<reference evidence="3 4" key="1">
    <citation type="submission" date="2019-04" db="EMBL/GenBank/DDBJ databases">
        <title>Shimia ponticola sp. nov., isolated from seawater.</title>
        <authorList>
            <person name="Kim Y.-O."/>
            <person name="Yoon J.-H."/>
        </authorList>
    </citation>
    <scope>NUCLEOTIDE SEQUENCE [LARGE SCALE GENOMIC DNA]</scope>
    <source>
        <strain evidence="3 4">MYP11</strain>
    </source>
</reference>
<proteinExistence type="predicted"/>
<keyword evidence="4" id="KW-1185">Reference proteome</keyword>
<dbReference type="RefSeq" id="WP_136463376.1">
    <property type="nucleotide sequence ID" value="NZ_SRKY01000003.1"/>
</dbReference>
<dbReference type="AlphaFoldDB" id="A0A4S4N9I3"/>
<accession>A0A4S4N9I3</accession>
<keyword evidence="2" id="KW-0732">Signal</keyword>
<name>A0A4S4N9I3_9RHOB</name>
<protein>
    <submittedName>
        <fullName evidence="3">VPLPA-CTERM sorting domain-containing protein</fullName>
    </submittedName>
</protein>
<keyword evidence="1" id="KW-0812">Transmembrane</keyword>
<organism evidence="3 4">
    <name type="scientific">Aliishimia ponticola</name>
    <dbReference type="NCBI Taxonomy" id="2499833"/>
    <lineage>
        <taxon>Bacteria</taxon>
        <taxon>Pseudomonadati</taxon>
        <taxon>Pseudomonadota</taxon>
        <taxon>Alphaproteobacteria</taxon>
        <taxon>Rhodobacterales</taxon>
        <taxon>Paracoccaceae</taxon>
        <taxon>Aliishimia</taxon>
    </lineage>
</organism>
<evidence type="ECO:0000313" key="3">
    <source>
        <dbReference type="EMBL" id="THH35906.1"/>
    </source>
</evidence>
<dbReference type="EMBL" id="SRKY01000003">
    <property type="protein sequence ID" value="THH35906.1"/>
    <property type="molecule type" value="Genomic_DNA"/>
</dbReference>
<dbReference type="InterPro" id="IPR022472">
    <property type="entry name" value="VPLPA-CTERM"/>
</dbReference>
<keyword evidence="1" id="KW-0472">Membrane</keyword>
<dbReference type="NCBIfam" id="TIGR03370">
    <property type="entry name" value="VPLPA-CTERM"/>
    <property type="match status" value="1"/>
</dbReference>
<evidence type="ECO:0000313" key="4">
    <source>
        <dbReference type="Proteomes" id="UP000306602"/>
    </source>
</evidence>